<protein>
    <submittedName>
        <fullName evidence="5">MarR family transcriptional regulator</fullName>
    </submittedName>
</protein>
<dbReference type="SUPFAM" id="SSF46785">
    <property type="entry name" value="Winged helix' DNA-binding domain"/>
    <property type="match status" value="1"/>
</dbReference>
<dbReference type="InterPro" id="IPR036390">
    <property type="entry name" value="WH_DNA-bd_sf"/>
</dbReference>
<comment type="caution">
    <text evidence="5">The sequence shown here is derived from an EMBL/GenBank/DDBJ whole genome shotgun (WGS) entry which is preliminary data.</text>
</comment>
<dbReference type="EMBL" id="VUNI01000024">
    <property type="protein sequence ID" value="MST75707.1"/>
    <property type="molecule type" value="Genomic_DNA"/>
</dbReference>
<dbReference type="SMART" id="SM00347">
    <property type="entry name" value="HTH_MARR"/>
    <property type="match status" value="1"/>
</dbReference>
<name>A0A6L5YU88_9FIRM</name>
<dbReference type="PROSITE" id="PS50995">
    <property type="entry name" value="HTH_MARR_2"/>
    <property type="match status" value="1"/>
</dbReference>
<feature type="domain" description="HTH marR-type" evidence="4">
    <location>
        <begin position="29"/>
        <end position="163"/>
    </location>
</feature>
<dbReference type="PANTHER" id="PTHR42756">
    <property type="entry name" value="TRANSCRIPTIONAL REGULATOR, MARR"/>
    <property type="match status" value="1"/>
</dbReference>
<keyword evidence="1" id="KW-0805">Transcription regulation</keyword>
<evidence type="ECO:0000313" key="5">
    <source>
        <dbReference type="EMBL" id="MST75707.1"/>
    </source>
</evidence>
<evidence type="ECO:0000259" key="4">
    <source>
        <dbReference type="PROSITE" id="PS50995"/>
    </source>
</evidence>
<gene>
    <name evidence="5" type="ORF">FYJ75_11915</name>
</gene>
<dbReference type="GO" id="GO:0003700">
    <property type="term" value="F:DNA-binding transcription factor activity"/>
    <property type="evidence" value="ECO:0007669"/>
    <property type="project" value="InterPro"/>
</dbReference>
<dbReference type="Pfam" id="PF01047">
    <property type="entry name" value="MarR"/>
    <property type="match status" value="1"/>
</dbReference>
<accession>A0A6L5YU88</accession>
<dbReference type="InterPro" id="IPR000835">
    <property type="entry name" value="HTH_MarR-typ"/>
</dbReference>
<evidence type="ECO:0000256" key="1">
    <source>
        <dbReference type="ARBA" id="ARBA00023015"/>
    </source>
</evidence>
<dbReference type="GO" id="GO:0003677">
    <property type="term" value="F:DNA binding"/>
    <property type="evidence" value="ECO:0007669"/>
    <property type="project" value="UniProtKB-KW"/>
</dbReference>
<sequence length="166" mass="19059">MQKMKAKGLFGNIVRFFSMQSAKATKLEPFQVERVIHEYHQRENIPRSYGEDILLTQTEIHMLTVIGEQPGIGTKALAKAKGVTAGAASQMIKKLVQKGLIMKRISAESDAKIELYLTEKGLGCFEEQQRIHREANQKWYRLLDELDDKTYQSMERIINKMEEVLS</sequence>
<evidence type="ECO:0000313" key="6">
    <source>
        <dbReference type="Proteomes" id="UP000474024"/>
    </source>
</evidence>
<dbReference type="PANTHER" id="PTHR42756:SF1">
    <property type="entry name" value="TRANSCRIPTIONAL REPRESSOR OF EMRAB OPERON"/>
    <property type="match status" value="1"/>
</dbReference>
<keyword evidence="2" id="KW-0238">DNA-binding</keyword>
<proteinExistence type="predicted"/>
<dbReference type="RefSeq" id="WP_154430672.1">
    <property type="nucleotide sequence ID" value="NZ_VUNI01000024.1"/>
</dbReference>
<keyword evidence="6" id="KW-1185">Reference proteome</keyword>
<dbReference type="Proteomes" id="UP000474024">
    <property type="component" value="Unassembled WGS sequence"/>
</dbReference>
<organism evidence="5 6">
    <name type="scientific">Roseburia porci</name>
    <dbReference type="NCBI Taxonomy" id="2605790"/>
    <lineage>
        <taxon>Bacteria</taxon>
        <taxon>Bacillati</taxon>
        <taxon>Bacillota</taxon>
        <taxon>Clostridia</taxon>
        <taxon>Lachnospirales</taxon>
        <taxon>Lachnospiraceae</taxon>
        <taxon>Roseburia</taxon>
    </lineage>
</organism>
<dbReference type="Gene3D" id="1.10.10.10">
    <property type="entry name" value="Winged helix-like DNA-binding domain superfamily/Winged helix DNA-binding domain"/>
    <property type="match status" value="1"/>
</dbReference>
<reference evidence="5 6" key="1">
    <citation type="submission" date="2019-08" db="EMBL/GenBank/DDBJ databases">
        <title>In-depth cultivation of the pig gut microbiome towards novel bacterial diversity and tailored functional studies.</title>
        <authorList>
            <person name="Wylensek D."/>
            <person name="Hitch T.C.A."/>
            <person name="Clavel T."/>
        </authorList>
    </citation>
    <scope>NUCLEOTIDE SEQUENCE [LARGE SCALE GENOMIC DNA]</scope>
    <source>
        <strain evidence="5 6">MUC/MUC-530-WT-4D</strain>
    </source>
</reference>
<evidence type="ECO:0000256" key="3">
    <source>
        <dbReference type="ARBA" id="ARBA00023163"/>
    </source>
</evidence>
<dbReference type="InterPro" id="IPR036388">
    <property type="entry name" value="WH-like_DNA-bd_sf"/>
</dbReference>
<keyword evidence="3" id="KW-0804">Transcription</keyword>
<dbReference type="AlphaFoldDB" id="A0A6L5YU88"/>
<evidence type="ECO:0000256" key="2">
    <source>
        <dbReference type="ARBA" id="ARBA00023125"/>
    </source>
</evidence>